<dbReference type="RefSeq" id="WP_303700814.1">
    <property type="nucleotide sequence ID" value="NZ_VSIV01000111.1"/>
</dbReference>
<dbReference type="PROSITE" id="PS51257">
    <property type="entry name" value="PROKAR_LIPOPROTEIN"/>
    <property type="match status" value="1"/>
</dbReference>
<dbReference type="NCBIfam" id="TIGR00413">
    <property type="entry name" value="rlpA"/>
    <property type="match status" value="1"/>
</dbReference>
<evidence type="ECO:0000256" key="4">
    <source>
        <dbReference type="HAMAP-Rule" id="MF_02071"/>
    </source>
</evidence>
<evidence type="ECO:0000256" key="3">
    <source>
        <dbReference type="ARBA" id="ARBA00023316"/>
    </source>
</evidence>
<dbReference type="GO" id="GO:0008932">
    <property type="term" value="F:lytic endotransglycosylase activity"/>
    <property type="evidence" value="ECO:0007669"/>
    <property type="project" value="UniProtKB-UniRule"/>
</dbReference>
<dbReference type="InterPro" id="IPR036680">
    <property type="entry name" value="SPOR-like_sf"/>
</dbReference>
<sequence>MKKLLLLSLTALILISCGTKVQQIPPSADYKDVAYGKPYIIRGIKYYPMSYVSDFEQVGYASWYGTEEHGTPTANGEIYDMYANTAAHKTLPLGSMVHVENLENGRTTVVKINDRGPFIKGRIIDLSYTGAKKIGIVDKGVAKVKITLLSEAKDRLVVDGRDVNLAERKFAVQIGSFTVYENAKRLAEKHNSAGITKFRKNGSTFYRVRIRNFGNRDEAENFIDEYSIQYPDAFIVAQD</sequence>
<dbReference type="InterPro" id="IPR007730">
    <property type="entry name" value="SPOR-like_dom"/>
</dbReference>
<dbReference type="InterPro" id="IPR009009">
    <property type="entry name" value="RlpA-like_DPBB"/>
</dbReference>
<comment type="subcellular location">
    <subcellularLocation>
        <location evidence="4">Cell membrane</location>
        <topology evidence="4">Lipid-anchor</topology>
    </subcellularLocation>
</comment>
<dbReference type="GO" id="GO:0000270">
    <property type="term" value="P:peptidoglycan metabolic process"/>
    <property type="evidence" value="ECO:0007669"/>
    <property type="project" value="UniProtKB-UniRule"/>
</dbReference>
<dbReference type="SUPFAM" id="SSF50685">
    <property type="entry name" value="Barwin-like endoglucanases"/>
    <property type="match status" value="1"/>
</dbReference>
<organism evidence="8 9">
    <name type="scientific">Flexistipes sinusarabici</name>
    <dbReference type="NCBI Taxonomy" id="2352"/>
    <lineage>
        <taxon>Bacteria</taxon>
        <taxon>Pseudomonadati</taxon>
        <taxon>Deferribacterota</taxon>
        <taxon>Deferribacteres</taxon>
        <taxon>Deferribacterales</taxon>
        <taxon>Flexistipitaceae</taxon>
        <taxon>Flexistipes</taxon>
    </lineage>
</organism>
<comment type="similarity">
    <text evidence="4 5">Belongs to the RlpA family.</text>
</comment>
<evidence type="ECO:0000313" key="8">
    <source>
        <dbReference type="EMBL" id="TYB33701.1"/>
    </source>
</evidence>
<dbReference type="InterPro" id="IPR012997">
    <property type="entry name" value="RplA"/>
</dbReference>
<evidence type="ECO:0000313" key="9">
    <source>
        <dbReference type="Proteomes" id="UP000323337"/>
    </source>
</evidence>
<dbReference type="GO" id="GO:0005886">
    <property type="term" value="C:plasma membrane"/>
    <property type="evidence" value="ECO:0007669"/>
    <property type="project" value="UniProtKB-SubCell"/>
</dbReference>
<keyword evidence="4" id="KW-0564">Palmitate</keyword>
<dbReference type="SUPFAM" id="SSF110997">
    <property type="entry name" value="Sporulation related repeat"/>
    <property type="match status" value="1"/>
</dbReference>
<evidence type="ECO:0000259" key="7">
    <source>
        <dbReference type="PROSITE" id="PS51724"/>
    </source>
</evidence>
<comment type="function">
    <text evidence="4">Lytic transglycosylase with a strong preference for naked glycan strands that lack stem peptides.</text>
</comment>
<dbReference type="CDD" id="cd22268">
    <property type="entry name" value="DPBB_RlpA-like"/>
    <property type="match status" value="1"/>
</dbReference>
<dbReference type="Gene3D" id="2.40.40.10">
    <property type="entry name" value="RlpA-like domain"/>
    <property type="match status" value="1"/>
</dbReference>
<feature type="signal peptide" evidence="6">
    <location>
        <begin position="1"/>
        <end position="21"/>
    </location>
</feature>
<dbReference type="Pfam" id="PF05036">
    <property type="entry name" value="SPOR"/>
    <property type="match status" value="1"/>
</dbReference>
<comment type="caution">
    <text evidence="8">The sequence shown here is derived from an EMBL/GenBank/DDBJ whole genome shotgun (WGS) entry which is preliminary data.</text>
</comment>
<proteinExistence type="inferred from homology"/>
<dbReference type="EC" id="4.2.2.-" evidence="4"/>
<dbReference type="Gene3D" id="3.30.70.1070">
    <property type="entry name" value="Sporulation related repeat"/>
    <property type="match status" value="1"/>
</dbReference>
<dbReference type="PANTHER" id="PTHR34183:SF1">
    <property type="entry name" value="ENDOLYTIC PEPTIDOGLYCAN TRANSGLYCOSYLASE RLPA"/>
    <property type="match status" value="1"/>
</dbReference>
<dbReference type="GO" id="GO:0071555">
    <property type="term" value="P:cell wall organization"/>
    <property type="evidence" value="ECO:0007669"/>
    <property type="project" value="UniProtKB-KW"/>
</dbReference>
<dbReference type="PANTHER" id="PTHR34183">
    <property type="entry name" value="ENDOLYTIC PEPTIDOGLYCAN TRANSGLYCOSYLASE RLPA"/>
    <property type="match status" value="1"/>
</dbReference>
<feature type="chain" id="PRO_5023435285" description="Probable endolytic peptidoglycan transglycosylase RlpA" evidence="6">
    <location>
        <begin position="22"/>
        <end position="239"/>
    </location>
</feature>
<evidence type="ECO:0000256" key="1">
    <source>
        <dbReference type="ARBA" id="ARBA00022729"/>
    </source>
</evidence>
<gene>
    <name evidence="4" type="primary">rlpA</name>
    <name evidence="8" type="ORF">FXF49_04975</name>
</gene>
<accession>A0A5D0MQ28</accession>
<protein>
    <recommendedName>
        <fullName evidence="4">Probable endolytic peptidoglycan transglycosylase RlpA</fullName>
        <ecNumber evidence="4">4.2.2.-</ecNumber>
    </recommendedName>
</protein>
<name>A0A5D0MQ28_FLESI</name>
<keyword evidence="3 4" id="KW-0961">Cell wall biogenesis/degradation</keyword>
<dbReference type="HAMAP" id="MF_02071">
    <property type="entry name" value="RlpA"/>
    <property type="match status" value="1"/>
</dbReference>
<evidence type="ECO:0000256" key="5">
    <source>
        <dbReference type="RuleBase" id="RU003495"/>
    </source>
</evidence>
<dbReference type="EMBL" id="VSIV01000111">
    <property type="protein sequence ID" value="TYB33701.1"/>
    <property type="molecule type" value="Genomic_DNA"/>
</dbReference>
<feature type="domain" description="SPOR" evidence="7">
    <location>
        <begin position="164"/>
        <end position="238"/>
    </location>
</feature>
<dbReference type="PROSITE" id="PS51724">
    <property type="entry name" value="SPOR"/>
    <property type="match status" value="1"/>
</dbReference>
<keyword evidence="1 6" id="KW-0732">Signal</keyword>
<keyword evidence="4" id="KW-0449">Lipoprotein</keyword>
<dbReference type="GO" id="GO:0042834">
    <property type="term" value="F:peptidoglycan binding"/>
    <property type="evidence" value="ECO:0007669"/>
    <property type="project" value="InterPro"/>
</dbReference>
<dbReference type="Proteomes" id="UP000323337">
    <property type="component" value="Unassembled WGS sequence"/>
</dbReference>
<evidence type="ECO:0000256" key="6">
    <source>
        <dbReference type="SAM" id="SignalP"/>
    </source>
</evidence>
<reference evidence="8 9" key="1">
    <citation type="submission" date="2019-08" db="EMBL/GenBank/DDBJ databases">
        <title>Genomic characterization of a novel candidate phylum (ARYD3) from a high temperature, high salinity tertiary oil reservoir in north central Oklahoma, USA.</title>
        <authorList>
            <person name="Youssef N.H."/>
            <person name="Yadav A."/>
            <person name="Elshahed M.S."/>
        </authorList>
    </citation>
    <scope>NUCLEOTIDE SEQUENCE [LARGE SCALE GENOMIC DNA]</scope>
    <source>
        <strain evidence="8">ARYD1</strain>
    </source>
</reference>
<keyword evidence="2 4" id="KW-0456">Lyase</keyword>
<keyword evidence="4" id="KW-0472">Membrane</keyword>
<dbReference type="InterPro" id="IPR034718">
    <property type="entry name" value="RlpA"/>
</dbReference>
<dbReference type="InterPro" id="IPR036908">
    <property type="entry name" value="RlpA-like_sf"/>
</dbReference>
<dbReference type="AlphaFoldDB" id="A0A5D0MQ28"/>
<dbReference type="Pfam" id="PF03330">
    <property type="entry name" value="DPBB_1"/>
    <property type="match status" value="1"/>
</dbReference>
<keyword evidence="4" id="KW-1003">Cell membrane</keyword>
<evidence type="ECO:0000256" key="2">
    <source>
        <dbReference type="ARBA" id="ARBA00023239"/>
    </source>
</evidence>